<evidence type="ECO:0000313" key="2">
    <source>
        <dbReference type="EMBL" id="GAA4665632.1"/>
    </source>
</evidence>
<dbReference type="EMBL" id="BAABLM010000001">
    <property type="protein sequence ID" value="GAA4665632.1"/>
    <property type="molecule type" value="Genomic_DNA"/>
</dbReference>
<dbReference type="Proteomes" id="UP001501295">
    <property type="component" value="Unassembled WGS sequence"/>
</dbReference>
<gene>
    <name evidence="2" type="ORF">GCM10025780_03820</name>
</gene>
<feature type="region of interest" description="Disordered" evidence="1">
    <location>
        <begin position="101"/>
        <end position="120"/>
    </location>
</feature>
<proteinExistence type="predicted"/>
<reference evidence="3" key="1">
    <citation type="journal article" date="2019" name="Int. J. Syst. Evol. Microbiol.">
        <title>The Global Catalogue of Microorganisms (GCM) 10K type strain sequencing project: providing services to taxonomists for standard genome sequencing and annotation.</title>
        <authorList>
            <consortium name="The Broad Institute Genomics Platform"/>
            <consortium name="The Broad Institute Genome Sequencing Center for Infectious Disease"/>
            <person name="Wu L."/>
            <person name="Ma J."/>
        </authorList>
    </citation>
    <scope>NUCLEOTIDE SEQUENCE [LARGE SCALE GENOMIC DNA]</scope>
    <source>
        <strain evidence="3">JCM 18956</strain>
    </source>
</reference>
<name>A0ABP8VKA8_9MICO</name>
<evidence type="ECO:0000256" key="1">
    <source>
        <dbReference type="SAM" id="MobiDB-lite"/>
    </source>
</evidence>
<accession>A0ABP8VKA8</accession>
<organism evidence="2 3">
    <name type="scientific">Frondihabitans cladoniiphilus</name>
    <dbReference type="NCBI Taxonomy" id="715785"/>
    <lineage>
        <taxon>Bacteria</taxon>
        <taxon>Bacillati</taxon>
        <taxon>Actinomycetota</taxon>
        <taxon>Actinomycetes</taxon>
        <taxon>Micrococcales</taxon>
        <taxon>Microbacteriaceae</taxon>
        <taxon>Frondihabitans</taxon>
    </lineage>
</organism>
<keyword evidence="3" id="KW-1185">Reference proteome</keyword>
<comment type="caution">
    <text evidence="2">The sequence shown here is derived from an EMBL/GenBank/DDBJ whole genome shotgun (WGS) entry which is preliminary data.</text>
</comment>
<dbReference type="RefSeq" id="WP_345372583.1">
    <property type="nucleotide sequence ID" value="NZ_BAABLM010000001.1"/>
</dbReference>
<protein>
    <recommendedName>
        <fullName evidence="4">Transcriptional regulator, AbiEi antitoxin, Type IV TA system</fullName>
    </recommendedName>
</protein>
<sequence length="313" mass="35054">MSEPPPLLPAPLFSTSRDDRLVRRSLARGEALRLRRGIHAEHDGSAPPRDAAGIAEAGRRLTLLRAQALSATIDDAIFSHSTAVALWGLDWLGEWPERLHTTDRGTRPAQTRSTFTRHRGPLLGPDIRLRSDLRVTSRARTVADVLLTRPAAESLVTLDDALRSTFLSADDIANDLSGRKTARGSRRASETLAFGDPKSMSAGESISRLRMRDSRFVAPVLQESFFDHEGRIGDVDFWWPGYGIIGEFDGHGKYLRDVYLKGRSPAQVVIQEKQREDRLRAHRLVRRVVRWGWADLEPLRLEALLIRAGVPRI</sequence>
<evidence type="ECO:0000313" key="3">
    <source>
        <dbReference type="Proteomes" id="UP001501295"/>
    </source>
</evidence>
<evidence type="ECO:0008006" key="4">
    <source>
        <dbReference type="Google" id="ProtNLM"/>
    </source>
</evidence>